<gene>
    <name evidence="1" type="ORF">B0H67DRAFT_649847</name>
</gene>
<reference evidence="1" key="1">
    <citation type="submission" date="2023-06" db="EMBL/GenBank/DDBJ databases">
        <title>Genome-scale phylogeny and comparative genomics of the fungal order Sordariales.</title>
        <authorList>
            <consortium name="Lawrence Berkeley National Laboratory"/>
            <person name="Hensen N."/>
            <person name="Bonometti L."/>
            <person name="Westerberg I."/>
            <person name="Brannstrom I.O."/>
            <person name="Guillou S."/>
            <person name="Cros-Aarteil S."/>
            <person name="Calhoun S."/>
            <person name="Haridas S."/>
            <person name="Kuo A."/>
            <person name="Mondo S."/>
            <person name="Pangilinan J."/>
            <person name="Riley R."/>
            <person name="Labutti K."/>
            <person name="Andreopoulos B."/>
            <person name="Lipzen A."/>
            <person name="Chen C."/>
            <person name="Yanf M."/>
            <person name="Daum C."/>
            <person name="Ng V."/>
            <person name="Clum A."/>
            <person name="Steindorff A."/>
            <person name="Ohm R."/>
            <person name="Martin F."/>
            <person name="Silar P."/>
            <person name="Natvig D."/>
            <person name="Lalanne C."/>
            <person name="Gautier V."/>
            <person name="Ament-Velasquez S.L."/>
            <person name="Kruys A."/>
            <person name="Hutchinson M.I."/>
            <person name="Powell A.J."/>
            <person name="Barry K."/>
            <person name="Miller A.N."/>
            <person name="Grigoriev I.V."/>
            <person name="Debuchy R."/>
            <person name="Gladieux P."/>
            <person name="Thoren M.H."/>
            <person name="Johannesson H."/>
        </authorList>
    </citation>
    <scope>NUCLEOTIDE SEQUENCE</scope>
    <source>
        <strain evidence="1">SMH4607-1</strain>
    </source>
</reference>
<dbReference type="EMBL" id="JAUKUA010000007">
    <property type="protein sequence ID" value="KAK0705525.1"/>
    <property type="molecule type" value="Genomic_DNA"/>
</dbReference>
<accession>A0AA39ZXP1</accession>
<comment type="caution">
    <text evidence="1">The sequence shown here is derived from an EMBL/GenBank/DDBJ whole genome shotgun (WGS) entry which is preliminary data.</text>
</comment>
<evidence type="ECO:0000313" key="1">
    <source>
        <dbReference type="EMBL" id="KAK0705525.1"/>
    </source>
</evidence>
<dbReference type="AlphaFoldDB" id="A0AA39ZXP1"/>
<proteinExistence type="predicted"/>
<name>A0AA39ZXP1_9PEZI</name>
<protein>
    <submittedName>
        <fullName evidence="1">Uncharacterized protein</fullName>
    </submittedName>
</protein>
<organism evidence="1 2">
    <name type="scientific">Lasiosphaeris hirsuta</name>
    <dbReference type="NCBI Taxonomy" id="260670"/>
    <lineage>
        <taxon>Eukaryota</taxon>
        <taxon>Fungi</taxon>
        <taxon>Dikarya</taxon>
        <taxon>Ascomycota</taxon>
        <taxon>Pezizomycotina</taxon>
        <taxon>Sordariomycetes</taxon>
        <taxon>Sordariomycetidae</taxon>
        <taxon>Sordariales</taxon>
        <taxon>Lasiosphaeriaceae</taxon>
        <taxon>Lasiosphaeris</taxon>
    </lineage>
</organism>
<keyword evidence="2" id="KW-1185">Reference proteome</keyword>
<sequence>MHNAWVIEQVFAKLVTWAANSIETSANQPLLPHVIIVLNKHEDFESADTTVIIEDISGVIEKNKTLSKWASHWREQGKTMEGLFHLVHCYYYSSVEVRHRVAAAGQNLRRKPPSLGLNMAQPAAFFVLNLVEKGWFLVGRKSLI</sequence>
<dbReference type="Proteomes" id="UP001172102">
    <property type="component" value="Unassembled WGS sequence"/>
</dbReference>
<evidence type="ECO:0000313" key="2">
    <source>
        <dbReference type="Proteomes" id="UP001172102"/>
    </source>
</evidence>